<dbReference type="PANTHER" id="PTHR46005:SF4">
    <property type="entry name" value="RHO GTPASE-ACTIVATING PROTEIN 190"/>
    <property type="match status" value="1"/>
</dbReference>
<accession>A0A158QMD1</accession>
<dbReference type="PANTHER" id="PTHR46005">
    <property type="entry name" value="RHO GTPASE-ACTIVATING PROTEIN 190"/>
    <property type="match status" value="1"/>
</dbReference>
<name>A0A158QMD1_HAEPC</name>
<organism evidence="1">
    <name type="scientific">Haemonchus placei</name>
    <name type="common">Barber's pole worm</name>
    <dbReference type="NCBI Taxonomy" id="6290"/>
    <lineage>
        <taxon>Eukaryota</taxon>
        <taxon>Metazoa</taxon>
        <taxon>Ecdysozoa</taxon>
        <taxon>Nematoda</taxon>
        <taxon>Chromadorea</taxon>
        <taxon>Rhabditida</taxon>
        <taxon>Rhabditina</taxon>
        <taxon>Rhabditomorpha</taxon>
        <taxon>Strongyloidea</taxon>
        <taxon>Trichostrongylidae</taxon>
        <taxon>Haemonchus</taxon>
    </lineage>
</organism>
<protein>
    <submittedName>
        <fullName evidence="1">G domain-containing protein</fullName>
    </submittedName>
</protein>
<sequence>LSVDNYHVCYSTLLRLYVSSTIRTITVSVIGVSGREAVKGTKGVGKSLICNRFVRGDFDEFFPEHCSVLSQTDFGGSPVINNDHWLYWGDRQISLDDSSSTVTIRVIEQTEFLDDETYEPIAGPSTSEPYAKRCCQIRLESRDKLMYIQKEQLGLEAEFDQQVLPDGKCTVDAFIYVFDASRTVGRTFERLEIRQRFCWVPQYSFCLLLSIFLGKREESWGAGLVSERCLERQPDYCNFVRIYGEATAKKVYDAHVNEAREHWMAFRLRALLPNLPRVFATLLDKSDVAEMSWTTANHLIHSHPLFDEFFQPLGQLVSNTALCSVKQALETEQRKERLEEEFEFLLSDTPQVTPGKPLQDVSIFLQAS</sequence>
<dbReference type="GO" id="GO:0005829">
    <property type="term" value="C:cytosol"/>
    <property type="evidence" value="ECO:0007669"/>
    <property type="project" value="TreeGrafter"/>
</dbReference>
<dbReference type="Gene3D" id="3.40.50.300">
    <property type="entry name" value="P-loop containing nucleotide triphosphate hydrolases"/>
    <property type="match status" value="1"/>
</dbReference>
<proteinExistence type="predicted"/>
<dbReference type="GO" id="GO:0008361">
    <property type="term" value="P:regulation of cell size"/>
    <property type="evidence" value="ECO:0007669"/>
    <property type="project" value="TreeGrafter"/>
</dbReference>
<dbReference type="AlphaFoldDB" id="A0A158QMD1"/>
<dbReference type="WBParaSite" id="HPLM_0000817801-mRNA-1">
    <property type="protein sequence ID" value="HPLM_0000817801-mRNA-1"/>
    <property type="gene ID" value="HPLM_0000817801"/>
</dbReference>
<dbReference type="GO" id="GO:0005096">
    <property type="term" value="F:GTPase activator activity"/>
    <property type="evidence" value="ECO:0007669"/>
    <property type="project" value="TreeGrafter"/>
</dbReference>
<evidence type="ECO:0000313" key="1">
    <source>
        <dbReference type="WBParaSite" id="HPLM_0000817801-mRNA-1"/>
    </source>
</evidence>
<reference evidence="1" key="1">
    <citation type="submission" date="2016-04" db="UniProtKB">
        <authorList>
            <consortium name="WormBaseParasite"/>
        </authorList>
    </citation>
    <scope>IDENTIFICATION</scope>
</reference>
<dbReference type="GO" id="GO:0050770">
    <property type="term" value="P:regulation of axonogenesis"/>
    <property type="evidence" value="ECO:0007669"/>
    <property type="project" value="TreeGrafter"/>
</dbReference>
<dbReference type="InterPro" id="IPR051978">
    <property type="entry name" value="Rho-GAP_domain"/>
</dbReference>
<dbReference type="GO" id="GO:0007266">
    <property type="term" value="P:Rho protein signal transduction"/>
    <property type="evidence" value="ECO:0007669"/>
    <property type="project" value="TreeGrafter"/>
</dbReference>
<dbReference type="InterPro" id="IPR027417">
    <property type="entry name" value="P-loop_NTPase"/>
</dbReference>